<dbReference type="InterPro" id="IPR006311">
    <property type="entry name" value="TAT_signal"/>
</dbReference>
<keyword evidence="2" id="KW-0732">Signal</keyword>
<evidence type="ECO:0000313" key="4">
    <source>
        <dbReference type="EMBL" id="TGX44420.1"/>
    </source>
</evidence>
<dbReference type="EMBL" id="SRXU01000002">
    <property type="protein sequence ID" value="TGX44420.1"/>
    <property type="molecule type" value="Genomic_DNA"/>
</dbReference>
<reference evidence="4 5" key="1">
    <citation type="submission" date="2019-04" db="EMBL/GenBank/DDBJ databases">
        <title>Sphingomonas psychrotolerans sp. nov., isolated from soil in the Tianshan Mountains, Xinjiang, China.</title>
        <authorList>
            <person name="Luo Y."/>
            <person name="Sheng H."/>
        </authorList>
    </citation>
    <scope>NUCLEOTIDE SEQUENCE [LARGE SCALE GENOMIC DNA]</scope>
    <source>
        <strain evidence="4 5">KIS18-15</strain>
    </source>
</reference>
<organism evidence="4 5">
    <name type="scientific">Sphingomonas naasensis</name>
    <dbReference type="NCBI Taxonomy" id="1344951"/>
    <lineage>
        <taxon>Bacteria</taxon>
        <taxon>Pseudomonadati</taxon>
        <taxon>Pseudomonadota</taxon>
        <taxon>Alphaproteobacteria</taxon>
        <taxon>Sphingomonadales</taxon>
        <taxon>Sphingomonadaceae</taxon>
        <taxon>Sphingomonas</taxon>
    </lineage>
</organism>
<dbReference type="Pfam" id="PF20434">
    <property type="entry name" value="BD-FAE"/>
    <property type="match status" value="1"/>
</dbReference>
<evidence type="ECO:0000313" key="5">
    <source>
        <dbReference type="Proteomes" id="UP000309848"/>
    </source>
</evidence>
<dbReference type="PROSITE" id="PS51318">
    <property type="entry name" value="TAT"/>
    <property type="match status" value="1"/>
</dbReference>
<feature type="chain" id="PRO_5020698557" evidence="2">
    <location>
        <begin position="25"/>
        <end position="324"/>
    </location>
</feature>
<dbReference type="InterPro" id="IPR029058">
    <property type="entry name" value="AB_hydrolase_fold"/>
</dbReference>
<feature type="signal peptide" evidence="2">
    <location>
        <begin position="1"/>
        <end position="24"/>
    </location>
</feature>
<dbReference type="InterPro" id="IPR049492">
    <property type="entry name" value="BD-FAE-like_dom"/>
</dbReference>
<dbReference type="GO" id="GO:0016787">
    <property type="term" value="F:hydrolase activity"/>
    <property type="evidence" value="ECO:0007669"/>
    <property type="project" value="UniProtKB-KW"/>
</dbReference>
<evidence type="ECO:0000256" key="1">
    <source>
        <dbReference type="ARBA" id="ARBA00022801"/>
    </source>
</evidence>
<dbReference type="PANTHER" id="PTHR48081">
    <property type="entry name" value="AB HYDROLASE SUPERFAMILY PROTEIN C4A8.06C"/>
    <property type="match status" value="1"/>
</dbReference>
<keyword evidence="5" id="KW-1185">Reference proteome</keyword>
<sequence length="324" mass="34304">MTHPTRRALLAGLAASPLAAGAVAAGATEERILLWPGLPPGAPKALPKPKVELKSSAVGVRVRWLSGIDLPWLAVRHPEHPNGAAAIVIPGGGYRFLSWDREGEAPARWLTGLGVTVFILAYRLPGEGWAERATAPLADAQRALRLVRAHARRYAIDPARIAALGFSAGGHLAASLATRHGERLYRPMDATDRIAARPDLAALLYPVISMVESFAHVGSRDALLGPDATVEAARTASVETRVGPDMPPSFLAHGADDTQVPPANSIAMFEAIRAAGGPAALHLFEDGGHGFGLHLPETMQAAAWPQIFERFAARHGFLAARRTP</sequence>
<comment type="caution">
    <text evidence="4">The sequence shown here is derived from an EMBL/GenBank/DDBJ whole genome shotgun (WGS) entry which is preliminary data.</text>
</comment>
<proteinExistence type="predicted"/>
<dbReference type="SUPFAM" id="SSF53474">
    <property type="entry name" value="alpha/beta-Hydrolases"/>
    <property type="match status" value="1"/>
</dbReference>
<gene>
    <name evidence="4" type="ORF">E5A74_06395</name>
</gene>
<evidence type="ECO:0000259" key="3">
    <source>
        <dbReference type="Pfam" id="PF20434"/>
    </source>
</evidence>
<protein>
    <submittedName>
        <fullName evidence="4">Alpha/beta hydrolase</fullName>
    </submittedName>
</protein>
<dbReference type="OrthoDB" id="9771666at2"/>
<accession>A0A4S1WQU3</accession>
<dbReference type="PANTHER" id="PTHR48081:SF6">
    <property type="entry name" value="PEPTIDASE S9 PROLYL OLIGOPEPTIDASE CATALYTIC DOMAIN-CONTAINING PROTEIN"/>
    <property type="match status" value="1"/>
</dbReference>
<dbReference type="Proteomes" id="UP000309848">
    <property type="component" value="Unassembled WGS sequence"/>
</dbReference>
<name>A0A4S1WQU3_9SPHN</name>
<evidence type="ECO:0000256" key="2">
    <source>
        <dbReference type="SAM" id="SignalP"/>
    </source>
</evidence>
<dbReference type="AlphaFoldDB" id="A0A4S1WQU3"/>
<feature type="domain" description="BD-FAE-like" evidence="3">
    <location>
        <begin position="86"/>
        <end position="270"/>
    </location>
</feature>
<keyword evidence="1 4" id="KW-0378">Hydrolase</keyword>
<dbReference type="InterPro" id="IPR050300">
    <property type="entry name" value="GDXG_lipolytic_enzyme"/>
</dbReference>
<dbReference type="Gene3D" id="3.40.50.1820">
    <property type="entry name" value="alpha/beta hydrolase"/>
    <property type="match status" value="1"/>
</dbReference>